<dbReference type="Pfam" id="PF01292">
    <property type="entry name" value="Ni_hydr_CYTB"/>
    <property type="match status" value="1"/>
</dbReference>
<feature type="transmembrane region" description="Helical" evidence="6">
    <location>
        <begin position="148"/>
        <end position="167"/>
    </location>
</feature>
<feature type="transmembrane region" description="Helical" evidence="6">
    <location>
        <begin position="96"/>
        <end position="117"/>
    </location>
</feature>
<dbReference type="OrthoDB" id="196472at2"/>
<dbReference type="PANTHER" id="PTHR30485">
    <property type="entry name" value="NI/FE-HYDROGENASE 1 B-TYPE CYTOCHROME SUBUNIT"/>
    <property type="match status" value="1"/>
</dbReference>
<evidence type="ECO:0000313" key="8">
    <source>
        <dbReference type="EMBL" id="OAN50220.1"/>
    </source>
</evidence>
<evidence type="ECO:0000256" key="6">
    <source>
        <dbReference type="SAM" id="Phobius"/>
    </source>
</evidence>
<keyword evidence="9" id="KW-1185">Reference proteome</keyword>
<dbReference type="GO" id="GO:0009055">
    <property type="term" value="F:electron transfer activity"/>
    <property type="evidence" value="ECO:0007669"/>
    <property type="project" value="InterPro"/>
</dbReference>
<dbReference type="SUPFAM" id="SSF81342">
    <property type="entry name" value="Transmembrane di-heme cytochromes"/>
    <property type="match status" value="1"/>
</dbReference>
<organism evidence="8 9">
    <name type="scientific">Paramagnetospirillum marisnigri</name>
    <dbReference type="NCBI Taxonomy" id="1285242"/>
    <lineage>
        <taxon>Bacteria</taxon>
        <taxon>Pseudomonadati</taxon>
        <taxon>Pseudomonadota</taxon>
        <taxon>Alphaproteobacteria</taxon>
        <taxon>Rhodospirillales</taxon>
        <taxon>Magnetospirillaceae</taxon>
        <taxon>Paramagnetospirillum</taxon>
    </lineage>
</organism>
<sequence>MSPSGSSRPVPVWDLPLRLFHWSLVLLFALSWASGKMGKLDIHMKMGAAVLTLILFRLAWGVVGSPTARFARFVSGPGGILAYLRGQWSGIGHNPLGALSVLAMLGLLAAQATAGLFTSDDIATDGPLVWSASGAMVKLLSGLHRQGAWLLLGLVGLHLAAIVFYRIKKGENLVIPMVTGVKEMDPAPEPQRLASPWLALALLVVAAALVFGGLAVWGK</sequence>
<feature type="transmembrane region" description="Helical" evidence="6">
    <location>
        <begin position="15"/>
        <end position="34"/>
    </location>
</feature>
<dbReference type="Proteomes" id="UP000078428">
    <property type="component" value="Unassembled WGS sequence"/>
</dbReference>
<evidence type="ECO:0000256" key="4">
    <source>
        <dbReference type="ARBA" id="ARBA00022989"/>
    </source>
</evidence>
<protein>
    <recommendedName>
        <fullName evidence="7">Cytochrome b561 bacterial/Ni-hydrogenase domain-containing protein</fullName>
    </recommendedName>
</protein>
<dbReference type="InterPro" id="IPR011577">
    <property type="entry name" value="Cyt_b561_bac/Ni-Hgenase"/>
</dbReference>
<evidence type="ECO:0000259" key="7">
    <source>
        <dbReference type="Pfam" id="PF01292"/>
    </source>
</evidence>
<evidence type="ECO:0000256" key="2">
    <source>
        <dbReference type="ARBA" id="ARBA00022475"/>
    </source>
</evidence>
<dbReference type="Gene3D" id="1.20.950.20">
    <property type="entry name" value="Transmembrane di-heme cytochromes, Chain C"/>
    <property type="match status" value="1"/>
</dbReference>
<proteinExistence type="predicted"/>
<evidence type="ECO:0000313" key="9">
    <source>
        <dbReference type="Proteomes" id="UP000078428"/>
    </source>
</evidence>
<dbReference type="STRING" id="1285242.A6A04_02110"/>
<dbReference type="GO" id="GO:0005886">
    <property type="term" value="C:plasma membrane"/>
    <property type="evidence" value="ECO:0007669"/>
    <property type="project" value="UniProtKB-SubCell"/>
</dbReference>
<reference evidence="8 9" key="1">
    <citation type="submission" date="2016-04" db="EMBL/GenBank/DDBJ databases">
        <title>Draft genome sequence of freshwater magnetotactic bacteria Magnetospirillum marisnigri SP-1 and Magnetospirillum moscoviense BB-1.</title>
        <authorList>
            <person name="Koziaeva V."/>
            <person name="Dziuba M.V."/>
            <person name="Ivanov T.M."/>
            <person name="Kuznetsov B."/>
            <person name="Grouzdev D.S."/>
        </authorList>
    </citation>
    <scope>NUCLEOTIDE SEQUENCE [LARGE SCALE GENOMIC DNA]</scope>
    <source>
        <strain evidence="8 9">SP-1</strain>
    </source>
</reference>
<keyword evidence="5 6" id="KW-0472">Membrane</keyword>
<feature type="domain" description="Cytochrome b561 bacterial/Ni-hydrogenase" evidence="7">
    <location>
        <begin position="12"/>
        <end position="180"/>
    </location>
</feature>
<dbReference type="AlphaFoldDB" id="A0A178MN70"/>
<dbReference type="InterPro" id="IPR051542">
    <property type="entry name" value="Hydrogenase_cytochrome"/>
</dbReference>
<feature type="transmembrane region" description="Helical" evidence="6">
    <location>
        <begin position="197"/>
        <end position="217"/>
    </location>
</feature>
<gene>
    <name evidence="8" type="ORF">A6A04_02110</name>
</gene>
<keyword evidence="4 6" id="KW-1133">Transmembrane helix</keyword>
<comment type="subcellular location">
    <subcellularLocation>
        <location evidence="1">Cell membrane</location>
        <topology evidence="1">Multi-pass membrane protein</topology>
    </subcellularLocation>
</comment>
<dbReference type="PANTHER" id="PTHR30485:SF2">
    <property type="entry name" value="BLL0597 PROTEIN"/>
    <property type="match status" value="1"/>
</dbReference>
<keyword evidence="2" id="KW-1003">Cell membrane</keyword>
<dbReference type="GO" id="GO:0020037">
    <property type="term" value="F:heme binding"/>
    <property type="evidence" value="ECO:0007669"/>
    <property type="project" value="TreeGrafter"/>
</dbReference>
<dbReference type="InterPro" id="IPR016174">
    <property type="entry name" value="Di-haem_cyt_TM"/>
</dbReference>
<dbReference type="RefSeq" id="WP_068492571.1">
    <property type="nucleotide sequence ID" value="NZ_LWQT01000055.1"/>
</dbReference>
<dbReference type="EMBL" id="LWQT01000055">
    <property type="protein sequence ID" value="OAN50220.1"/>
    <property type="molecule type" value="Genomic_DNA"/>
</dbReference>
<accession>A0A178MN70</accession>
<evidence type="ECO:0000256" key="3">
    <source>
        <dbReference type="ARBA" id="ARBA00022692"/>
    </source>
</evidence>
<evidence type="ECO:0000256" key="5">
    <source>
        <dbReference type="ARBA" id="ARBA00023136"/>
    </source>
</evidence>
<feature type="transmembrane region" description="Helical" evidence="6">
    <location>
        <begin position="46"/>
        <end position="63"/>
    </location>
</feature>
<keyword evidence="3 6" id="KW-0812">Transmembrane</keyword>
<comment type="caution">
    <text evidence="8">The sequence shown here is derived from an EMBL/GenBank/DDBJ whole genome shotgun (WGS) entry which is preliminary data.</text>
</comment>
<dbReference type="GO" id="GO:0022904">
    <property type="term" value="P:respiratory electron transport chain"/>
    <property type="evidence" value="ECO:0007669"/>
    <property type="project" value="InterPro"/>
</dbReference>
<name>A0A178MN70_9PROT</name>
<evidence type="ECO:0000256" key="1">
    <source>
        <dbReference type="ARBA" id="ARBA00004651"/>
    </source>
</evidence>